<keyword evidence="2" id="KW-1185">Reference proteome</keyword>
<dbReference type="AlphaFoldDB" id="A0A6A4X6W0"/>
<protein>
    <submittedName>
        <fullName evidence="1">Uncharacterized protein</fullName>
    </submittedName>
</protein>
<dbReference type="EMBL" id="VIIS01000210">
    <property type="protein sequence ID" value="KAF0311860.1"/>
    <property type="molecule type" value="Genomic_DNA"/>
</dbReference>
<reference evidence="1 2" key="1">
    <citation type="submission" date="2019-07" db="EMBL/GenBank/DDBJ databases">
        <title>Draft genome assembly of a fouling barnacle, Amphibalanus amphitrite (Darwin, 1854): The first reference genome for Thecostraca.</title>
        <authorList>
            <person name="Kim W."/>
        </authorList>
    </citation>
    <scope>NUCLEOTIDE SEQUENCE [LARGE SCALE GENOMIC DNA]</scope>
    <source>
        <strain evidence="1">SNU_AA5</strain>
        <tissue evidence="1">Soma without cirri and trophi</tissue>
    </source>
</reference>
<name>A0A6A4X6W0_AMPAM</name>
<dbReference type="OrthoDB" id="6505744at2759"/>
<dbReference type="Proteomes" id="UP000440578">
    <property type="component" value="Unassembled WGS sequence"/>
</dbReference>
<sequence>MARPRPKHQAEERMNHPTRKRIEREVLKTLESRVSDSLPDMAKERLSEAVWWRQAFYVAMSVNQGHRTGVYQNLTVAEYQGAISQDDGVIISHVGGKIARKYKTAQVPISARLIPLINHNLGRYHSILGGKMPSLNVWDPKNIDLNIEALGDVPYPRLLRGSHTRRHHVQLAHELNDKRRLKGTNVGELAELRCHTLPTAVRNYDALDKLDNDDGEVDELHVYEESDDGEDDVAGPTTVHQLTRSQTILHQAELRAEPPRDDGPEVTLLLRRKDSQPITLLSPWEVETSLTTAEHPSINATLSKDNTTLTITTNDKHHAQHIMNITTIQNTEVTITTPSPPRVQGTIWAPELATHDTAYIQSKLATQLVTAVYRPPHGPQALLHLTFNTDELPPRIFAGYLAYQADDEDTWRVLVAARDYMRIQMRCQHRYTKK</sequence>
<comment type="caution">
    <text evidence="1">The sequence shown here is derived from an EMBL/GenBank/DDBJ whole genome shotgun (WGS) entry which is preliminary data.</text>
</comment>
<accession>A0A6A4X6W0</accession>
<evidence type="ECO:0000313" key="1">
    <source>
        <dbReference type="EMBL" id="KAF0311860.1"/>
    </source>
</evidence>
<proteinExistence type="predicted"/>
<organism evidence="1 2">
    <name type="scientific">Amphibalanus amphitrite</name>
    <name type="common">Striped barnacle</name>
    <name type="synonym">Balanus amphitrite</name>
    <dbReference type="NCBI Taxonomy" id="1232801"/>
    <lineage>
        <taxon>Eukaryota</taxon>
        <taxon>Metazoa</taxon>
        <taxon>Ecdysozoa</taxon>
        <taxon>Arthropoda</taxon>
        <taxon>Crustacea</taxon>
        <taxon>Multicrustacea</taxon>
        <taxon>Cirripedia</taxon>
        <taxon>Thoracica</taxon>
        <taxon>Thoracicalcarea</taxon>
        <taxon>Balanomorpha</taxon>
        <taxon>Balanoidea</taxon>
        <taxon>Balanidae</taxon>
        <taxon>Amphibalaninae</taxon>
        <taxon>Amphibalanus</taxon>
    </lineage>
</organism>
<gene>
    <name evidence="1" type="ORF">FJT64_017359</name>
</gene>
<evidence type="ECO:0000313" key="2">
    <source>
        <dbReference type="Proteomes" id="UP000440578"/>
    </source>
</evidence>